<sequence>MAPNSTLPELATEFPGMIRVYKDGTVERLRDTDFAPPSAAGGVSSKDVVFLPELNLSARLYLPSISGHRKLPLLLYFHGGGFCIASPFCGKYHRYVSRLAAEAQAVVVSFDYRKAPEHPIPAAYEDSWAGLHWAASHRAGNGPEPWLNDHADFNRVFLAGESAGGNIVHNLAMAAGNPDFGLQMSLLGVALVHPYFWGSTPIGSEPIYPQPDAKAATERLWPFICPSSPDNDDPRVNPMTPDGPSLVGLGCKRVLVYVAEKDLLKDRGWLYYEAVGRSGWMGVVEIGETEGEGHGFHLYDLESENAEALIKRLAAFFNREMPSLPW</sequence>
<dbReference type="EMBL" id="OZ034819">
    <property type="protein sequence ID" value="CAL1396112.1"/>
    <property type="molecule type" value="Genomic_DNA"/>
</dbReference>
<dbReference type="InterPro" id="IPR050466">
    <property type="entry name" value="Carboxylest/Gibb_receptor"/>
</dbReference>
<dbReference type="PANTHER" id="PTHR23024">
    <property type="entry name" value="ARYLACETAMIDE DEACETYLASE"/>
    <property type="match status" value="1"/>
</dbReference>
<dbReference type="Gene3D" id="3.40.50.1820">
    <property type="entry name" value="alpha/beta hydrolase"/>
    <property type="match status" value="1"/>
</dbReference>
<gene>
    <name evidence="3" type="ORF">LTRI10_LOCUS36497</name>
</gene>
<evidence type="ECO:0000256" key="1">
    <source>
        <dbReference type="ARBA" id="ARBA00010515"/>
    </source>
</evidence>
<evidence type="ECO:0000313" key="4">
    <source>
        <dbReference type="Proteomes" id="UP001497516"/>
    </source>
</evidence>
<keyword evidence="4" id="KW-1185">Reference proteome</keyword>
<dbReference type="AlphaFoldDB" id="A0AAV2FDG9"/>
<dbReference type="PANTHER" id="PTHR23024:SF458">
    <property type="entry name" value="ALPHA_BETA HYDROLASE FOLD-3 DOMAIN-CONTAINING PROTEIN"/>
    <property type="match status" value="1"/>
</dbReference>
<dbReference type="Proteomes" id="UP001497516">
    <property type="component" value="Chromosome 6"/>
</dbReference>
<organism evidence="3 4">
    <name type="scientific">Linum trigynum</name>
    <dbReference type="NCBI Taxonomy" id="586398"/>
    <lineage>
        <taxon>Eukaryota</taxon>
        <taxon>Viridiplantae</taxon>
        <taxon>Streptophyta</taxon>
        <taxon>Embryophyta</taxon>
        <taxon>Tracheophyta</taxon>
        <taxon>Spermatophyta</taxon>
        <taxon>Magnoliopsida</taxon>
        <taxon>eudicotyledons</taxon>
        <taxon>Gunneridae</taxon>
        <taxon>Pentapetalae</taxon>
        <taxon>rosids</taxon>
        <taxon>fabids</taxon>
        <taxon>Malpighiales</taxon>
        <taxon>Linaceae</taxon>
        <taxon>Linum</taxon>
    </lineage>
</organism>
<dbReference type="InterPro" id="IPR013094">
    <property type="entry name" value="AB_hydrolase_3"/>
</dbReference>
<reference evidence="3 4" key="1">
    <citation type="submission" date="2024-04" db="EMBL/GenBank/DDBJ databases">
        <authorList>
            <person name="Fracassetti M."/>
        </authorList>
    </citation>
    <scope>NUCLEOTIDE SEQUENCE [LARGE SCALE GENOMIC DNA]</scope>
</reference>
<dbReference type="InterPro" id="IPR029058">
    <property type="entry name" value="AB_hydrolase_fold"/>
</dbReference>
<proteinExistence type="inferred from homology"/>
<name>A0AAV2FDG9_9ROSI</name>
<dbReference type="SUPFAM" id="SSF53474">
    <property type="entry name" value="alpha/beta-Hydrolases"/>
    <property type="match status" value="1"/>
</dbReference>
<protein>
    <recommendedName>
        <fullName evidence="2">Alpha/beta hydrolase fold-3 domain-containing protein</fullName>
    </recommendedName>
</protein>
<dbReference type="Pfam" id="PF07859">
    <property type="entry name" value="Abhydrolase_3"/>
    <property type="match status" value="1"/>
</dbReference>
<evidence type="ECO:0000313" key="3">
    <source>
        <dbReference type="EMBL" id="CAL1396112.1"/>
    </source>
</evidence>
<comment type="similarity">
    <text evidence="1">Belongs to the 'GDXG' lipolytic enzyme family.</text>
</comment>
<accession>A0AAV2FDG9</accession>
<feature type="domain" description="Alpha/beta hydrolase fold-3" evidence="2">
    <location>
        <begin position="74"/>
        <end position="297"/>
    </location>
</feature>
<dbReference type="GO" id="GO:0016787">
    <property type="term" value="F:hydrolase activity"/>
    <property type="evidence" value="ECO:0007669"/>
    <property type="project" value="InterPro"/>
</dbReference>
<evidence type="ECO:0000259" key="2">
    <source>
        <dbReference type="Pfam" id="PF07859"/>
    </source>
</evidence>